<accession>A0A6F8T7F9</accession>
<dbReference type="InterPro" id="IPR011250">
    <property type="entry name" value="OMP/PagP_B-barrel"/>
</dbReference>
<dbReference type="SUPFAM" id="SSF56925">
    <property type="entry name" value="OMPA-like"/>
    <property type="match status" value="1"/>
</dbReference>
<keyword evidence="1" id="KW-0732">Signal</keyword>
<dbReference type="AlphaFoldDB" id="A0A6F8T7F9"/>
<dbReference type="GO" id="GO:0042834">
    <property type="term" value="F:peptidoglycan binding"/>
    <property type="evidence" value="ECO:0007669"/>
    <property type="project" value="InterPro"/>
</dbReference>
<dbReference type="EMBL" id="AP022839">
    <property type="protein sequence ID" value="BCA96615.1"/>
    <property type="molecule type" value="Genomic_DNA"/>
</dbReference>
<dbReference type="InterPro" id="IPR007730">
    <property type="entry name" value="SPOR-like_dom"/>
</dbReference>
<feature type="chain" id="PRO_5026346996" description="SPOR domain-containing protein" evidence="1">
    <location>
        <begin position="28"/>
        <end position="380"/>
    </location>
</feature>
<dbReference type="KEGG" id="lant:TUM19329_29760"/>
<proteinExistence type="predicted"/>
<evidence type="ECO:0000259" key="2">
    <source>
        <dbReference type="PROSITE" id="PS51724"/>
    </source>
</evidence>
<keyword evidence="4" id="KW-1185">Reference proteome</keyword>
<feature type="domain" description="SPOR" evidence="2">
    <location>
        <begin position="41"/>
        <end position="117"/>
    </location>
</feature>
<reference evidence="3" key="1">
    <citation type="journal article" date="2020" name="Microbiol. Resour. Announc.">
        <title>Complete Genome Sequence of Novel Psychrotolerant Legionella Strain TUM19329, Isolated from Antarctic Lake Sediment.</title>
        <authorList>
            <person name="Shimada S."/>
            <person name="Nakai R."/>
            <person name="Aoki K."/>
            <person name="Shimoeda N."/>
            <person name="Ohno G."/>
            <person name="Miyazaki Y."/>
            <person name="Kudoh S."/>
            <person name="Imura S."/>
            <person name="Watanabe K."/>
            <person name="Ishii Y."/>
            <person name="Tateda K."/>
        </authorList>
    </citation>
    <scope>NUCLEOTIDE SEQUENCE [LARGE SCALE GENOMIC DNA]</scope>
    <source>
        <strain evidence="3">TUM19329</strain>
    </source>
</reference>
<sequence length="380" mass="41512">MNVIIKHIAVLNLSLLLMAIAPKNTFAQIIYGLDKARNFNTTHHGPFSIYAGTFRAKNSACQLRSQIAARTHYPVRVVSSGQLHSVVLGPLASPQTVRAIGDSLLVTPALKAKKVHKAVRVSQGQSKQTLTPLPPDIASKNVGTLIHTQTGGIRFTVLAGGSSYAFDQQGQVFFPAEAFRTDSYVSEEHKIQFASAIGISYEKILEPNKEKSWNMLRSISLGVNAYYNEGSQHGSVYQYGLPDFNNATYELQVRSFRVMLDTEWGLRPSYFGIMPFIEAGVGGAQNSMSFQNIPRPDIGADGGNYSLSDKARVHFAYELGAGLKLPLRTNVMVSARYLFADIGDARSGISDNETGVLLAYPVRTNVQSHSVLFGLSYLFG</sequence>
<dbReference type="RefSeq" id="WP_173237876.1">
    <property type="nucleotide sequence ID" value="NZ_AP022839.1"/>
</dbReference>
<dbReference type="Gene3D" id="2.40.160.20">
    <property type="match status" value="1"/>
</dbReference>
<organism evidence="3 4">
    <name type="scientific">Legionella antarctica</name>
    <dbReference type="NCBI Taxonomy" id="2708020"/>
    <lineage>
        <taxon>Bacteria</taxon>
        <taxon>Pseudomonadati</taxon>
        <taxon>Pseudomonadota</taxon>
        <taxon>Gammaproteobacteria</taxon>
        <taxon>Legionellales</taxon>
        <taxon>Legionellaceae</taxon>
        <taxon>Legionella</taxon>
    </lineage>
</organism>
<dbReference type="SUPFAM" id="SSF110997">
    <property type="entry name" value="Sporulation related repeat"/>
    <property type="match status" value="1"/>
</dbReference>
<dbReference type="InterPro" id="IPR036680">
    <property type="entry name" value="SPOR-like_sf"/>
</dbReference>
<evidence type="ECO:0000313" key="4">
    <source>
        <dbReference type="Proteomes" id="UP000502894"/>
    </source>
</evidence>
<name>A0A6F8T7F9_9GAMM</name>
<protein>
    <recommendedName>
        <fullName evidence="2">SPOR domain-containing protein</fullName>
    </recommendedName>
</protein>
<evidence type="ECO:0000313" key="3">
    <source>
        <dbReference type="EMBL" id="BCA96615.1"/>
    </source>
</evidence>
<dbReference type="Gene3D" id="3.30.70.1070">
    <property type="entry name" value="Sporulation related repeat"/>
    <property type="match status" value="1"/>
</dbReference>
<evidence type="ECO:0000256" key="1">
    <source>
        <dbReference type="SAM" id="SignalP"/>
    </source>
</evidence>
<dbReference type="PROSITE" id="PS51724">
    <property type="entry name" value="SPOR"/>
    <property type="match status" value="1"/>
</dbReference>
<dbReference type="Proteomes" id="UP000502894">
    <property type="component" value="Chromosome"/>
</dbReference>
<dbReference type="Pfam" id="PF05036">
    <property type="entry name" value="SPOR"/>
    <property type="match status" value="1"/>
</dbReference>
<feature type="signal peptide" evidence="1">
    <location>
        <begin position="1"/>
        <end position="27"/>
    </location>
</feature>
<gene>
    <name evidence="3" type="ORF">TUM19329_29760</name>
</gene>